<sequence>MEFCPKCEALLLPKKVGNKVILFCKKCGFESEAKEGVDYKLVVNIPHTEKDKIDVIKLSVKKRVSEEEREAFEDYYRGIEEVGEEIEEEEGGESEEEDYD</sequence>
<dbReference type="Pfam" id="PF02150">
    <property type="entry name" value="Zn_ribbon_RPB9"/>
    <property type="match status" value="1"/>
</dbReference>
<keyword evidence="2" id="KW-0240">DNA-directed RNA polymerase</keyword>
<dbReference type="SUPFAM" id="SSF57783">
    <property type="entry name" value="Zinc beta-ribbon"/>
    <property type="match status" value="1"/>
</dbReference>
<protein>
    <submittedName>
        <fullName evidence="2">DNA-directed RNA polymerase subunit M</fullName>
    </submittedName>
</protein>
<keyword evidence="2" id="KW-0804">Transcription</keyword>
<organism evidence="2 3">
    <name type="scientific">Odinarchaeota yellowstonii (strain LCB_4)</name>
    <dbReference type="NCBI Taxonomy" id="1841599"/>
    <lineage>
        <taxon>Archaea</taxon>
        <taxon>Promethearchaeati</taxon>
        <taxon>Candidatus Odinarchaeota</taxon>
        <taxon>Candidatus Odinarchaeia</taxon>
        <taxon>Candidatus Odinarchaeales</taxon>
        <taxon>Candidatus Odinarchaeaceae</taxon>
        <taxon>Candidatus Odinarchaeum</taxon>
    </lineage>
</organism>
<dbReference type="GO" id="GO:0000428">
    <property type="term" value="C:DNA-directed RNA polymerase complex"/>
    <property type="evidence" value="ECO:0007669"/>
    <property type="project" value="UniProtKB-KW"/>
</dbReference>
<feature type="domain" description="DNA-directed RNA polymerase II subunit RPB9-like zinc ribbon" evidence="1">
    <location>
        <begin position="2"/>
        <end position="56"/>
    </location>
</feature>
<dbReference type="KEGG" id="oyw:OdinLCB4_005560"/>
<evidence type="ECO:0000313" key="2">
    <source>
        <dbReference type="EMBL" id="WEU39936.1"/>
    </source>
</evidence>
<reference evidence="2" key="1">
    <citation type="journal article" date="2017" name="Nature">
        <title>Asgard archaea illuminate the origin of eukaryotic cellular complexity.</title>
        <authorList>
            <person name="Zaremba-Niedzwiedzka K."/>
            <person name="Caceres E.F."/>
            <person name="Saw J.H."/>
            <person name="Backstrom D."/>
            <person name="Juzokaite L."/>
            <person name="Vancaester E."/>
            <person name="Seitz K.W."/>
            <person name="Anantharaman K."/>
            <person name="Starnawski P."/>
            <person name="Kjeldsen K.U."/>
            <person name="Scott M.B."/>
            <person name="Nunoura T."/>
            <person name="Banfield J.F."/>
            <person name="Schramm A."/>
            <person name="Baker B.J."/>
            <person name="Spang A."/>
            <person name="Ettema T.J.G."/>
        </authorList>
    </citation>
    <scope>NUCLEOTIDE SEQUENCE</scope>
    <source>
        <strain evidence="2">LCB_4</strain>
    </source>
</reference>
<dbReference type="Proteomes" id="UP000186851">
    <property type="component" value="Chromosome"/>
</dbReference>
<name>A0AAF0D1I5_ODILC</name>
<dbReference type="AlphaFoldDB" id="A0AAF0D1I5"/>
<proteinExistence type="predicted"/>
<gene>
    <name evidence="2" type="ORF">OdinLCB4_005560</name>
</gene>
<evidence type="ECO:0000313" key="3">
    <source>
        <dbReference type="Proteomes" id="UP000186851"/>
    </source>
</evidence>
<dbReference type="SMART" id="SM00661">
    <property type="entry name" value="RPOL9"/>
    <property type="match status" value="1"/>
</dbReference>
<dbReference type="EMBL" id="CP091871">
    <property type="protein sequence ID" value="WEU39936.1"/>
    <property type="molecule type" value="Genomic_DNA"/>
</dbReference>
<dbReference type="Gene3D" id="2.20.25.10">
    <property type="match status" value="1"/>
</dbReference>
<dbReference type="InterPro" id="IPR001529">
    <property type="entry name" value="Zn_ribbon_RPB9"/>
</dbReference>
<accession>A0AAF0D1I5</accession>
<evidence type="ECO:0000259" key="1">
    <source>
        <dbReference type="SMART" id="SM00661"/>
    </source>
</evidence>
<dbReference type="GO" id="GO:0006351">
    <property type="term" value="P:DNA-templated transcription"/>
    <property type="evidence" value="ECO:0007669"/>
    <property type="project" value="InterPro"/>
</dbReference>
<reference evidence="2" key="2">
    <citation type="journal article" date="2022" name="Nat. Microbiol.">
        <title>A closed Candidatus Odinarchaeum chromosome exposes Asgard archaeal viruses.</title>
        <authorList>
            <person name="Tamarit D."/>
            <person name="Caceres E.F."/>
            <person name="Krupovic M."/>
            <person name="Nijland R."/>
            <person name="Eme L."/>
            <person name="Robinson N.P."/>
            <person name="Ettema T.J.G."/>
        </authorList>
    </citation>
    <scope>NUCLEOTIDE SEQUENCE</scope>
    <source>
        <strain evidence="2">LCB_4</strain>
    </source>
</reference>